<keyword evidence="5" id="KW-0411">Iron-sulfur</keyword>
<evidence type="ECO:0000313" key="8">
    <source>
        <dbReference type="EMBL" id="QGP91217.1"/>
    </source>
</evidence>
<dbReference type="PANTHER" id="PTHR44379">
    <property type="entry name" value="OXIDOREDUCTASE WITH IRON-SULFUR SUBUNIT"/>
    <property type="match status" value="1"/>
</dbReference>
<dbReference type="InterPro" id="IPR036884">
    <property type="entry name" value="2Fe-2S-bd_dom_sf"/>
</dbReference>
<proteinExistence type="predicted"/>
<keyword evidence="4" id="KW-0408">Iron</keyword>
<dbReference type="GO" id="GO:0050138">
    <property type="term" value="F:nicotinate dehydrogenase activity"/>
    <property type="evidence" value="ECO:0007669"/>
    <property type="project" value="UniProtKB-EC"/>
</dbReference>
<evidence type="ECO:0000256" key="1">
    <source>
        <dbReference type="ARBA" id="ARBA00022714"/>
    </source>
</evidence>
<evidence type="ECO:0000259" key="7">
    <source>
        <dbReference type="PROSITE" id="PS51085"/>
    </source>
</evidence>
<keyword evidence="9" id="KW-1185">Reference proteome</keyword>
<dbReference type="InterPro" id="IPR012675">
    <property type="entry name" value="Beta-grasp_dom_sf"/>
</dbReference>
<dbReference type="GO" id="GO:0046872">
    <property type="term" value="F:metal ion binding"/>
    <property type="evidence" value="ECO:0007669"/>
    <property type="project" value="UniProtKB-KW"/>
</dbReference>
<dbReference type="Pfam" id="PF00111">
    <property type="entry name" value="Fer2"/>
    <property type="match status" value="1"/>
</dbReference>
<dbReference type="InterPro" id="IPR036010">
    <property type="entry name" value="2Fe-2S_ferredoxin-like_sf"/>
</dbReference>
<comment type="pathway">
    <text evidence="6">Alkaloid degradation; nicotine degradation.</text>
</comment>
<dbReference type="InterPro" id="IPR002888">
    <property type="entry name" value="2Fe-2S-bd"/>
</dbReference>
<keyword evidence="3 8" id="KW-0560">Oxidoreductase</keyword>
<dbReference type="PANTHER" id="PTHR44379:SF8">
    <property type="entry name" value="XANTHINE DEHYDROGENASE IRON-SULFUR-BINDING SUBUNIT XDHC-RELATED"/>
    <property type="match status" value="1"/>
</dbReference>
<keyword evidence="1" id="KW-0001">2Fe-2S</keyword>
<dbReference type="Gene3D" id="1.10.150.120">
    <property type="entry name" value="[2Fe-2S]-binding domain"/>
    <property type="match status" value="1"/>
</dbReference>
<dbReference type="EC" id="1.17.1.5" evidence="8"/>
<dbReference type="FunFam" id="3.10.20.30:FF:000020">
    <property type="entry name" value="Xanthine dehydrogenase iron-sulfur subunit"/>
    <property type="match status" value="1"/>
</dbReference>
<evidence type="ECO:0000256" key="2">
    <source>
        <dbReference type="ARBA" id="ARBA00022723"/>
    </source>
</evidence>
<dbReference type="OrthoDB" id="9796880at2"/>
<protein>
    <submittedName>
        <fullName evidence="8">Nicotinate dehydrogenase small FeS subunit</fullName>
        <ecNumber evidence="8">1.17.1.5</ecNumber>
    </submittedName>
</protein>
<reference evidence="8 9" key="1">
    <citation type="submission" date="2019-11" db="EMBL/GenBank/DDBJ databases">
        <title>Genome sequence of Moorella glycerini DSM11254.</title>
        <authorList>
            <person name="Poehlein A."/>
            <person name="Boeer T."/>
            <person name="Daniel R."/>
        </authorList>
    </citation>
    <scope>NUCLEOTIDE SEQUENCE [LARGE SCALE GENOMIC DNA]</scope>
    <source>
        <strain evidence="8 9">DSM 11254</strain>
    </source>
</reference>
<organism evidence="8 9">
    <name type="scientific">Neomoorella glycerini</name>
    <dbReference type="NCBI Taxonomy" id="55779"/>
    <lineage>
        <taxon>Bacteria</taxon>
        <taxon>Bacillati</taxon>
        <taxon>Bacillota</taxon>
        <taxon>Clostridia</taxon>
        <taxon>Neomoorellales</taxon>
        <taxon>Neomoorellaceae</taxon>
        <taxon>Neomoorella</taxon>
    </lineage>
</organism>
<dbReference type="SUPFAM" id="SSF47741">
    <property type="entry name" value="CO dehydrogenase ISP C-domain like"/>
    <property type="match status" value="1"/>
</dbReference>
<dbReference type="FunFam" id="1.10.150.120:FF:000003">
    <property type="entry name" value="Carbon monoxide dehydrogenase, small subunit"/>
    <property type="match status" value="1"/>
</dbReference>
<dbReference type="RefSeq" id="WP_156271627.1">
    <property type="nucleotide sequence ID" value="NZ_CP046244.1"/>
</dbReference>
<dbReference type="InterPro" id="IPR001041">
    <property type="entry name" value="2Fe-2S_ferredoxin-type"/>
</dbReference>
<dbReference type="EMBL" id="CP046244">
    <property type="protein sequence ID" value="QGP91217.1"/>
    <property type="molecule type" value="Genomic_DNA"/>
</dbReference>
<dbReference type="InterPro" id="IPR051452">
    <property type="entry name" value="Diverse_Oxidoreductases"/>
</dbReference>
<dbReference type="CDD" id="cd00207">
    <property type="entry name" value="fer2"/>
    <property type="match status" value="1"/>
</dbReference>
<dbReference type="GO" id="GO:0051537">
    <property type="term" value="F:2 iron, 2 sulfur cluster binding"/>
    <property type="evidence" value="ECO:0007669"/>
    <property type="project" value="UniProtKB-KW"/>
</dbReference>
<dbReference type="SUPFAM" id="SSF54292">
    <property type="entry name" value="2Fe-2S ferredoxin-like"/>
    <property type="match status" value="1"/>
</dbReference>
<keyword evidence="2" id="KW-0479">Metal-binding</keyword>
<dbReference type="Gene3D" id="3.10.20.30">
    <property type="match status" value="1"/>
</dbReference>
<sequence>MADIELEFFLNGEPVKVNVNPATSLLTVLRDYLGLTGTKKGCGRGECGACTVILDGQAVNSCLLPAVKVRGRRVETIEGLARGEQLHPLQQAFIKAGAVQCGFCTPGMIMAAKALLDHNPRPTRDEIKEAISGNICRCTGYVKIEEAIMQAARGTGGIKNEGCC</sequence>
<dbReference type="PROSITE" id="PS51085">
    <property type="entry name" value="2FE2S_FER_2"/>
    <property type="match status" value="1"/>
</dbReference>
<feature type="domain" description="2Fe-2S ferredoxin-type" evidence="7">
    <location>
        <begin position="4"/>
        <end position="80"/>
    </location>
</feature>
<dbReference type="PROSITE" id="PS00197">
    <property type="entry name" value="2FE2S_FER_1"/>
    <property type="match status" value="1"/>
</dbReference>
<evidence type="ECO:0000256" key="6">
    <source>
        <dbReference type="ARBA" id="ARBA00060707"/>
    </source>
</evidence>
<evidence type="ECO:0000256" key="5">
    <source>
        <dbReference type="ARBA" id="ARBA00023014"/>
    </source>
</evidence>
<dbReference type="AlphaFoldDB" id="A0A6I5ZNN7"/>
<accession>A0A6I5ZNN7</accession>
<dbReference type="Proteomes" id="UP000425916">
    <property type="component" value="Chromosome"/>
</dbReference>
<dbReference type="InterPro" id="IPR006058">
    <property type="entry name" value="2Fe2S_fd_BS"/>
</dbReference>
<dbReference type="Pfam" id="PF01799">
    <property type="entry name" value="Fer2_2"/>
    <property type="match status" value="1"/>
</dbReference>
<evidence type="ECO:0000313" key="9">
    <source>
        <dbReference type="Proteomes" id="UP000425916"/>
    </source>
</evidence>
<evidence type="ECO:0000256" key="3">
    <source>
        <dbReference type="ARBA" id="ARBA00023002"/>
    </source>
</evidence>
<name>A0A6I5ZNN7_9FIRM</name>
<evidence type="ECO:0000256" key="4">
    <source>
        <dbReference type="ARBA" id="ARBA00023004"/>
    </source>
</evidence>
<gene>
    <name evidence="8" type="primary">ndhS_4</name>
    <name evidence="8" type="ORF">MGLY_05440</name>
</gene>